<gene>
    <name evidence="1" type="ORF">M4486_17855</name>
</gene>
<dbReference type="NCBIfam" id="NF045672">
    <property type="entry name" value="MCP_gp7_epsi_15"/>
    <property type="match status" value="1"/>
</dbReference>
<keyword evidence="2" id="KW-1185">Reference proteome</keyword>
<dbReference type="EMBL" id="CP097218">
    <property type="protein sequence ID" value="UQN29476.1"/>
    <property type="molecule type" value="Genomic_DNA"/>
</dbReference>
<dbReference type="InterPro" id="IPR048813">
    <property type="entry name" value="GP7-like"/>
</dbReference>
<dbReference type="Proteomes" id="UP001055868">
    <property type="component" value="Chromosome"/>
</dbReference>
<accession>A0ABY4N5U1</accession>
<organism evidence="1 2">
    <name type="scientific">Brachybacterium kimchii</name>
    <dbReference type="NCBI Taxonomy" id="2942909"/>
    <lineage>
        <taxon>Bacteria</taxon>
        <taxon>Bacillati</taxon>
        <taxon>Actinomycetota</taxon>
        <taxon>Actinomycetes</taxon>
        <taxon>Micrococcales</taxon>
        <taxon>Dermabacteraceae</taxon>
        <taxon>Brachybacterium</taxon>
    </lineage>
</organism>
<proteinExistence type="predicted"/>
<sequence>MPVTLEQAAQNATSAYSAAVIDEFRTNPLLDQIVFDDVVNPAGGGATLSYSYRRLVTAPSAQFRALNTEYAPDEVTTEQKSTQLAVLGGAYQIDRVLSRVGASATGEVALQSSQKVKAAQALFGDAVINGDAAATTGTYKDSFDGLKKSLTGTSTEDTSVHNWSGAMDQAKAFQILTDVDELLSLLDGEAGVILSNRKAINMIKAASRFANQYVEKVGPRGTSLATYGNAVLMDAGFKAGSAEAVIPESSKQVALYAVRMGLDGFHGVSTVGSSVIQAYAPDFTTAGAVKTGEVEMGPVGVALKATKAAAVFTKVQVTAS</sequence>
<protein>
    <submittedName>
        <fullName evidence="1">Phage capsid protein</fullName>
    </submittedName>
</protein>
<name>A0ABY4N5U1_9MICO</name>
<dbReference type="RefSeq" id="WP_249478673.1">
    <property type="nucleotide sequence ID" value="NZ_CP097218.1"/>
</dbReference>
<reference evidence="1" key="1">
    <citation type="submission" date="2022-05" db="EMBL/GenBank/DDBJ databases">
        <title>Genomic analysis of Brachybacterium sp. CBA3104.</title>
        <authorList>
            <person name="Roh S.W."/>
            <person name="Kim Y.B."/>
            <person name="Kim Y."/>
        </authorList>
    </citation>
    <scope>NUCLEOTIDE SEQUENCE</scope>
    <source>
        <strain evidence="1">CBA3104</strain>
    </source>
</reference>
<evidence type="ECO:0000313" key="2">
    <source>
        <dbReference type="Proteomes" id="UP001055868"/>
    </source>
</evidence>
<evidence type="ECO:0000313" key="1">
    <source>
        <dbReference type="EMBL" id="UQN29476.1"/>
    </source>
</evidence>